<evidence type="ECO:0000256" key="1">
    <source>
        <dbReference type="SAM" id="SignalP"/>
    </source>
</evidence>
<name>A0AA94TR02_9BACT</name>
<dbReference type="InterPro" id="IPR021457">
    <property type="entry name" value="DUF3108"/>
</dbReference>
<dbReference type="Proteomes" id="UP000295506">
    <property type="component" value="Unassembled WGS sequence"/>
</dbReference>
<accession>A0AA94TR02</accession>
<dbReference type="AlphaFoldDB" id="A0AA94TR02"/>
<gene>
    <name evidence="2" type="ORF">EDC59_10156</name>
</gene>
<dbReference type="RefSeq" id="WP_233491016.1">
    <property type="nucleotide sequence ID" value="NZ_CP014206.1"/>
</dbReference>
<feature type="signal peptide" evidence="1">
    <location>
        <begin position="1"/>
        <end position="23"/>
    </location>
</feature>
<reference evidence="2 3" key="1">
    <citation type="submission" date="2019-03" db="EMBL/GenBank/DDBJ databases">
        <title>Genomic Encyclopedia of Type Strains, Phase IV (KMG-IV): sequencing the most valuable type-strain genomes for metagenomic binning, comparative biology and taxonomic classification.</title>
        <authorList>
            <person name="Goeker M."/>
        </authorList>
    </citation>
    <scope>NUCLEOTIDE SEQUENCE [LARGE SCALE GENOMIC DNA]</scope>
    <source>
        <strain evidence="2 3">DSM 101483</strain>
    </source>
</reference>
<keyword evidence="1" id="KW-0732">Signal</keyword>
<evidence type="ECO:0000313" key="2">
    <source>
        <dbReference type="EMBL" id="TDT91659.1"/>
    </source>
</evidence>
<feature type="chain" id="PRO_5041657708" evidence="1">
    <location>
        <begin position="24"/>
        <end position="257"/>
    </location>
</feature>
<sequence length="257" mass="28964">MRKMLSAVLPLLFLLLLVAPPSAGSEPVPPFGPGERMSYDIHWTFIHAGTAELTCAPDTELDGAPARLFRAEARTLGWVDTFYKVRDTMEAWTDLDVTHSLLYKKDQNEGSYHKKVELVFDKAANLSYRYARGKLQHTLDQPCDVFDPMSILFAFRKQVLYKGLRFDANVSDGKISVVGTAYVEGVEKVETGIGEVDAHKVRLDISHLSGVFKKSRDAELYVWFTADERRIPVKVRSKVAVGHFTMTLNGYRPPDPR</sequence>
<evidence type="ECO:0000313" key="3">
    <source>
        <dbReference type="Proteomes" id="UP000295506"/>
    </source>
</evidence>
<dbReference type="EMBL" id="SOBK01000001">
    <property type="protein sequence ID" value="TDT91659.1"/>
    <property type="molecule type" value="Genomic_DNA"/>
</dbReference>
<dbReference type="Pfam" id="PF11306">
    <property type="entry name" value="DUF3108"/>
    <property type="match status" value="1"/>
</dbReference>
<protein>
    <submittedName>
        <fullName evidence="2">Uncharacterized protein DUF3108</fullName>
    </submittedName>
</protein>
<comment type="caution">
    <text evidence="2">The sequence shown here is derived from an EMBL/GenBank/DDBJ whole genome shotgun (WGS) entry which is preliminary data.</text>
</comment>
<proteinExistence type="predicted"/>
<organism evidence="2 3">
    <name type="scientific">Pseudodesulfovibrio indicus</name>
    <dbReference type="NCBI Taxonomy" id="1716143"/>
    <lineage>
        <taxon>Bacteria</taxon>
        <taxon>Pseudomonadati</taxon>
        <taxon>Thermodesulfobacteriota</taxon>
        <taxon>Desulfovibrionia</taxon>
        <taxon>Desulfovibrionales</taxon>
        <taxon>Desulfovibrionaceae</taxon>
    </lineage>
</organism>